<gene>
    <name evidence="2" type="ORF">GXP67_00350</name>
    <name evidence="3" type="ORF">GXP67_31590</name>
    <name evidence="4" type="ORF">GXP67_34930</name>
    <name evidence="5" type="ORF">GXP67_36690</name>
</gene>
<dbReference type="EMBL" id="CP048222">
    <property type="protein sequence ID" value="QHT65232.1"/>
    <property type="molecule type" value="Genomic_DNA"/>
</dbReference>
<feature type="compositionally biased region" description="Polar residues" evidence="1">
    <location>
        <begin position="85"/>
        <end position="94"/>
    </location>
</feature>
<evidence type="ECO:0000313" key="6">
    <source>
        <dbReference type="Proteomes" id="UP000480178"/>
    </source>
</evidence>
<dbReference type="RefSeq" id="WP_162441320.1">
    <property type="nucleotide sequence ID" value="NZ_CP048222.1"/>
</dbReference>
<evidence type="ECO:0008006" key="7">
    <source>
        <dbReference type="Google" id="ProtNLM"/>
    </source>
</evidence>
<organism evidence="5 6">
    <name type="scientific">Rhodocytophaga rosea</name>
    <dbReference type="NCBI Taxonomy" id="2704465"/>
    <lineage>
        <taxon>Bacteria</taxon>
        <taxon>Pseudomonadati</taxon>
        <taxon>Bacteroidota</taxon>
        <taxon>Cytophagia</taxon>
        <taxon>Cytophagales</taxon>
        <taxon>Rhodocytophagaceae</taxon>
        <taxon>Rhodocytophaga</taxon>
    </lineage>
</organism>
<dbReference type="KEGG" id="rhoz:GXP67_34930"/>
<sequence length="185" mass="20306">MFEACFQRILSKCVEAGIVSGHTQVVDAAFVEANASLDTFKRKAILAWQLLKGEAKQIDTADLSELKPPFTAMEKIAKPTKKGRNNTTHQSLTDNDARINQKPGKPSRLYYLSSMAVDSYKHVITHIEANLADERDSKHLLPIVDKLSYTLNHYGLPIQYLLADGGFGSGQNGPATCLSIGSMLL</sequence>
<proteinExistence type="predicted"/>
<dbReference type="KEGG" id="rhoz:GXP67_00350"/>
<feature type="region of interest" description="Disordered" evidence="1">
    <location>
        <begin position="79"/>
        <end position="99"/>
    </location>
</feature>
<evidence type="ECO:0000313" key="5">
    <source>
        <dbReference type="EMBL" id="QHT71812.1"/>
    </source>
</evidence>
<evidence type="ECO:0000256" key="1">
    <source>
        <dbReference type="SAM" id="MobiDB-lite"/>
    </source>
</evidence>
<protein>
    <recommendedName>
        <fullName evidence="7">Transposase</fullName>
    </recommendedName>
</protein>
<name>A0A6C0GWS3_9BACT</name>
<dbReference type="Proteomes" id="UP000480178">
    <property type="component" value="Chromosome"/>
</dbReference>
<accession>A0A6C0GWS3</accession>
<dbReference type="AlphaFoldDB" id="A0A6C0GWS3"/>
<reference evidence="5 6" key="1">
    <citation type="submission" date="2020-01" db="EMBL/GenBank/DDBJ databases">
        <authorList>
            <person name="Kim M.K."/>
        </authorList>
    </citation>
    <scope>NUCLEOTIDE SEQUENCE [LARGE SCALE GENOMIC DNA]</scope>
    <source>
        <strain evidence="5 6">172606-1</strain>
    </source>
</reference>
<dbReference type="EMBL" id="CP048222">
    <property type="protein sequence ID" value="QHT70870.1"/>
    <property type="molecule type" value="Genomic_DNA"/>
</dbReference>
<dbReference type="EMBL" id="CP048222">
    <property type="protein sequence ID" value="QHT71812.1"/>
    <property type="molecule type" value="Genomic_DNA"/>
</dbReference>
<evidence type="ECO:0000313" key="2">
    <source>
        <dbReference type="EMBL" id="QHT65232.1"/>
    </source>
</evidence>
<dbReference type="KEGG" id="rhoz:GXP67_31590"/>
<dbReference type="EMBL" id="CP048222">
    <property type="protein sequence ID" value="QHT71488.1"/>
    <property type="molecule type" value="Genomic_DNA"/>
</dbReference>
<dbReference type="KEGG" id="rhoz:GXP67_36690"/>
<evidence type="ECO:0000313" key="4">
    <source>
        <dbReference type="EMBL" id="QHT71488.1"/>
    </source>
</evidence>
<keyword evidence="6" id="KW-1185">Reference proteome</keyword>
<evidence type="ECO:0000313" key="3">
    <source>
        <dbReference type="EMBL" id="QHT70870.1"/>
    </source>
</evidence>